<evidence type="ECO:0000313" key="1">
    <source>
        <dbReference type="EMBL" id="MEQ2239396.1"/>
    </source>
</evidence>
<accession>A0ABV0U3U4</accession>
<dbReference type="EMBL" id="JAHRIQ010058144">
    <property type="protein sequence ID" value="MEQ2239396.1"/>
    <property type="molecule type" value="Genomic_DNA"/>
</dbReference>
<keyword evidence="2" id="KW-1185">Reference proteome</keyword>
<name>A0ABV0U3U4_9TELE</name>
<comment type="caution">
    <text evidence="1">The sequence shown here is derived from an EMBL/GenBank/DDBJ whole genome shotgun (WGS) entry which is preliminary data.</text>
</comment>
<proteinExistence type="predicted"/>
<sequence length="110" mass="12053">MGRRRGTPRTDTQTTKHTLIHTPKGNLERPINQARLDSGRKPEYPEGTHACAGRTCKLHAKRPPAGSQTQDLLQGNSATSCATVQPSTVGTNGKVALQWCRTYMRAVRQS</sequence>
<protein>
    <submittedName>
        <fullName evidence="1">Uncharacterized protein</fullName>
    </submittedName>
</protein>
<reference evidence="1 2" key="1">
    <citation type="submission" date="2021-06" db="EMBL/GenBank/DDBJ databases">
        <authorList>
            <person name="Palmer J.M."/>
        </authorList>
    </citation>
    <scope>NUCLEOTIDE SEQUENCE [LARGE SCALE GENOMIC DNA]</scope>
    <source>
        <strain evidence="2">if_2019</strain>
        <tissue evidence="1">Muscle</tissue>
    </source>
</reference>
<gene>
    <name evidence="1" type="ORF">ILYODFUR_004050</name>
</gene>
<evidence type="ECO:0000313" key="2">
    <source>
        <dbReference type="Proteomes" id="UP001482620"/>
    </source>
</evidence>
<organism evidence="1 2">
    <name type="scientific">Ilyodon furcidens</name>
    <name type="common">goldbreast splitfin</name>
    <dbReference type="NCBI Taxonomy" id="33524"/>
    <lineage>
        <taxon>Eukaryota</taxon>
        <taxon>Metazoa</taxon>
        <taxon>Chordata</taxon>
        <taxon>Craniata</taxon>
        <taxon>Vertebrata</taxon>
        <taxon>Euteleostomi</taxon>
        <taxon>Actinopterygii</taxon>
        <taxon>Neopterygii</taxon>
        <taxon>Teleostei</taxon>
        <taxon>Neoteleostei</taxon>
        <taxon>Acanthomorphata</taxon>
        <taxon>Ovalentaria</taxon>
        <taxon>Atherinomorphae</taxon>
        <taxon>Cyprinodontiformes</taxon>
        <taxon>Goodeidae</taxon>
        <taxon>Ilyodon</taxon>
    </lineage>
</organism>
<dbReference type="Proteomes" id="UP001482620">
    <property type="component" value="Unassembled WGS sequence"/>
</dbReference>